<gene>
    <name evidence="1" type="ORF">Tco_0681602</name>
</gene>
<protein>
    <recommendedName>
        <fullName evidence="3">Zinc finger, CCHC-type</fullName>
    </recommendedName>
</protein>
<name>A0ABQ4XQ46_9ASTR</name>
<sequence length="101" mass="11482">MASKNLMQMLIDIVKLDRFDGGSFKRWQKKMHFLLATLNVEYVLTKPYPKESENETLAESHRETSHVQNVISLSWPHPQCYVGSTLHCIAELPNGHGNSGT</sequence>
<dbReference type="EMBL" id="BQNB010009690">
    <property type="protein sequence ID" value="GJS67038.1"/>
    <property type="molecule type" value="Genomic_DNA"/>
</dbReference>
<comment type="caution">
    <text evidence="1">The sequence shown here is derived from an EMBL/GenBank/DDBJ whole genome shotgun (WGS) entry which is preliminary data.</text>
</comment>
<reference evidence="1" key="1">
    <citation type="journal article" date="2022" name="Int. J. Mol. Sci.">
        <title>Draft Genome of Tanacetum Coccineum: Genomic Comparison of Closely Related Tanacetum-Family Plants.</title>
        <authorList>
            <person name="Yamashiro T."/>
            <person name="Shiraishi A."/>
            <person name="Nakayama K."/>
            <person name="Satake H."/>
        </authorList>
    </citation>
    <scope>NUCLEOTIDE SEQUENCE</scope>
</reference>
<evidence type="ECO:0008006" key="3">
    <source>
        <dbReference type="Google" id="ProtNLM"/>
    </source>
</evidence>
<keyword evidence="2" id="KW-1185">Reference proteome</keyword>
<proteinExistence type="predicted"/>
<organism evidence="1 2">
    <name type="scientific">Tanacetum coccineum</name>
    <dbReference type="NCBI Taxonomy" id="301880"/>
    <lineage>
        <taxon>Eukaryota</taxon>
        <taxon>Viridiplantae</taxon>
        <taxon>Streptophyta</taxon>
        <taxon>Embryophyta</taxon>
        <taxon>Tracheophyta</taxon>
        <taxon>Spermatophyta</taxon>
        <taxon>Magnoliopsida</taxon>
        <taxon>eudicotyledons</taxon>
        <taxon>Gunneridae</taxon>
        <taxon>Pentapetalae</taxon>
        <taxon>asterids</taxon>
        <taxon>campanulids</taxon>
        <taxon>Asterales</taxon>
        <taxon>Asteraceae</taxon>
        <taxon>Asteroideae</taxon>
        <taxon>Anthemideae</taxon>
        <taxon>Anthemidinae</taxon>
        <taxon>Tanacetum</taxon>
    </lineage>
</organism>
<evidence type="ECO:0000313" key="2">
    <source>
        <dbReference type="Proteomes" id="UP001151760"/>
    </source>
</evidence>
<reference evidence="1" key="2">
    <citation type="submission" date="2022-01" db="EMBL/GenBank/DDBJ databases">
        <authorList>
            <person name="Yamashiro T."/>
            <person name="Shiraishi A."/>
            <person name="Satake H."/>
            <person name="Nakayama K."/>
        </authorList>
    </citation>
    <scope>NUCLEOTIDE SEQUENCE</scope>
</reference>
<dbReference type="Proteomes" id="UP001151760">
    <property type="component" value="Unassembled WGS sequence"/>
</dbReference>
<evidence type="ECO:0000313" key="1">
    <source>
        <dbReference type="EMBL" id="GJS67038.1"/>
    </source>
</evidence>
<accession>A0ABQ4XQ46</accession>